<evidence type="ECO:0000259" key="1">
    <source>
        <dbReference type="PROSITE" id="PS51202"/>
    </source>
</evidence>
<dbReference type="InterPro" id="IPR003148">
    <property type="entry name" value="RCK_N"/>
</dbReference>
<sequence length="154" mass="17203">METLQDVAPENRENTVMNIYLAVYCRRLNPHLRIVSRVTHERNVEAIYRAGADSVLSYASLGRETIFSLLLGREPILLEEGIDLFLTPVPDTLVGKTLATSQIGTRTGLIVIALQEEGQDLANPLPGQQLQRGSRLLMLGTDHQRQAFTDLYET</sequence>
<evidence type="ECO:0000313" key="2">
    <source>
        <dbReference type="EMBL" id="MBM3224940.1"/>
    </source>
</evidence>
<accession>A0A938B4S3</accession>
<dbReference type="PANTHER" id="PTHR43833">
    <property type="entry name" value="POTASSIUM CHANNEL PROTEIN 2-RELATED-RELATED"/>
    <property type="match status" value="1"/>
</dbReference>
<dbReference type="EMBL" id="VGLS01000442">
    <property type="protein sequence ID" value="MBM3224940.1"/>
    <property type="molecule type" value="Genomic_DNA"/>
</dbReference>
<dbReference type="PROSITE" id="PS51202">
    <property type="entry name" value="RCK_C"/>
    <property type="match status" value="1"/>
</dbReference>
<dbReference type="PANTHER" id="PTHR43833:SF9">
    <property type="entry name" value="POTASSIUM CHANNEL PROTEIN YUGO-RELATED"/>
    <property type="match status" value="1"/>
</dbReference>
<dbReference type="SUPFAM" id="SSF51735">
    <property type="entry name" value="NAD(P)-binding Rossmann-fold domains"/>
    <property type="match status" value="1"/>
</dbReference>
<dbReference type="Gene3D" id="3.40.50.720">
    <property type="entry name" value="NAD(P)-binding Rossmann-like Domain"/>
    <property type="match status" value="1"/>
</dbReference>
<dbReference type="AlphaFoldDB" id="A0A938B4S3"/>
<dbReference type="Pfam" id="PF02080">
    <property type="entry name" value="TrkA_C"/>
    <property type="match status" value="1"/>
</dbReference>
<reference evidence="2" key="1">
    <citation type="submission" date="2019-03" db="EMBL/GenBank/DDBJ databases">
        <title>Lake Tanganyika Metagenome-Assembled Genomes (MAGs).</title>
        <authorList>
            <person name="Tran P."/>
        </authorList>
    </citation>
    <scope>NUCLEOTIDE SEQUENCE</scope>
    <source>
        <strain evidence="2">K_DeepCast_65m_m2_066</strain>
    </source>
</reference>
<dbReference type="Proteomes" id="UP000712673">
    <property type="component" value="Unassembled WGS sequence"/>
</dbReference>
<dbReference type="GO" id="GO:0008324">
    <property type="term" value="F:monoatomic cation transmembrane transporter activity"/>
    <property type="evidence" value="ECO:0007669"/>
    <property type="project" value="InterPro"/>
</dbReference>
<dbReference type="InterPro" id="IPR036291">
    <property type="entry name" value="NAD(P)-bd_dom_sf"/>
</dbReference>
<gene>
    <name evidence="2" type="ORF">FJZ47_14210</name>
</gene>
<name>A0A938B4S3_UNCTE</name>
<dbReference type="InterPro" id="IPR050721">
    <property type="entry name" value="Trk_Ktr_HKT_K-transport"/>
</dbReference>
<organism evidence="2 3">
    <name type="scientific">Tectimicrobiota bacterium</name>
    <dbReference type="NCBI Taxonomy" id="2528274"/>
    <lineage>
        <taxon>Bacteria</taxon>
        <taxon>Pseudomonadati</taxon>
        <taxon>Nitrospinota/Tectimicrobiota group</taxon>
        <taxon>Candidatus Tectimicrobiota</taxon>
    </lineage>
</organism>
<dbReference type="InterPro" id="IPR006037">
    <property type="entry name" value="RCK_C"/>
</dbReference>
<dbReference type="GO" id="GO:0006813">
    <property type="term" value="P:potassium ion transport"/>
    <property type="evidence" value="ECO:0007669"/>
    <property type="project" value="InterPro"/>
</dbReference>
<dbReference type="Gene3D" id="3.30.70.1450">
    <property type="entry name" value="Regulator of K+ conductance, C-terminal domain"/>
    <property type="match status" value="1"/>
</dbReference>
<comment type="caution">
    <text evidence="2">The sequence shown here is derived from an EMBL/GenBank/DDBJ whole genome shotgun (WGS) entry which is preliminary data.</text>
</comment>
<proteinExistence type="predicted"/>
<evidence type="ECO:0000313" key="3">
    <source>
        <dbReference type="Proteomes" id="UP000712673"/>
    </source>
</evidence>
<dbReference type="SUPFAM" id="SSF116726">
    <property type="entry name" value="TrkA C-terminal domain-like"/>
    <property type="match status" value="1"/>
</dbReference>
<dbReference type="InterPro" id="IPR036721">
    <property type="entry name" value="RCK_C_sf"/>
</dbReference>
<dbReference type="Pfam" id="PF02254">
    <property type="entry name" value="TrkA_N"/>
    <property type="match status" value="1"/>
</dbReference>
<feature type="domain" description="RCK C-terminal" evidence="1">
    <location>
        <begin position="71"/>
        <end position="154"/>
    </location>
</feature>
<protein>
    <recommendedName>
        <fullName evidence="1">RCK C-terminal domain-containing protein</fullName>
    </recommendedName>
</protein>